<keyword evidence="2" id="KW-1185">Reference proteome</keyword>
<comment type="caution">
    <text evidence="1">The sequence shown here is derived from an EMBL/GenBank/DDBJ whole genome shotgun (WGS) entry which is preliminary data.</text>
</comment>
<gene>
    <name evidence="1" type="ORF">D8S82_10525</name>
</gene>
<reference evidence="1 2" key="1">
    <citation type="submission" date="2018-10" db="EMBL/GenBank/DDBJ databases">
        <title>Draft genome of Mycobacterium hodleri strain B.</title>
        <authorList>
            <person name="Amande T.J."/>
            <person name="Mcgenity T.J."/>
        </authorList>
    </citation>
    <scope>NUCLEOTIDE SEQUENCE [LARGE SCALE GENOMIC DNA]</scope>
    <source>
        <strain evidence="1 2">B</strain>
    </source>
</reference>
<dbReference type="Proteomes" id="UP000315759">
    <property type="component" value="Unassembled WGS sequence"/>
</dbReference>
<name>A0A544W2W8_9MYCO</name>
<sequence length="94" mass="9233">MALTKLVNALVMMPKGPRAAGAGAGTWVIVADCVTTDGLCAGFDVTFAVVTADRAVAEVDAGGVTAVVRALGADDTLAMVGRGAALAVVADDVE</sequence>
<proteinExistence type="predicted"/>
<protein>
    <submittedName>
        <fullName evidence="1">Uncharacterized protein</fullName>
    </submittedName>
</protein>
<dbReference type="RefSeq" id="WP_142552051.1">
    <property type="nucleotide sequence ID" value="NZ_VIFX01000011.1"/>
</dbReference>
<accession>A0A544W2W8</accession>
<evidence type="ECO:0000313" key="2">
    <source>
        <dbReference type="Proteomes" id="UP000315759"/>
    </source>
</evidence>
<dbReference type="AlphaFoldDB" id="A0A544W2W8"/>
<evidence type="ECO:0000313" key="1">
    <source>
        <dbReference type="EMBL" id="TQR86587.1"/>
    </source>
</evidence>
<organism evidence="1 2">
    <name type="scientific">Mycolicibacterium hodleri</name>
    <dbReference type="NCBI Taxonomy" id="49897"/>
    <lineage>
        <taxon>Bacteria</taxon>
        <taxon>Bacillati</taxon>
        <taxon>Actinomycetota</taxon>
        <taxon>Actinomycetes</taxon>
        <taxon>Mycobacteriales</taxon>
        <taxon>Mycobacteriaceae</taxon>
        <taxon>Mycolicibacterium</taxon>
    </lineage>
</organism>
<dbReference type="EMBL" id="VIFX01000011">
    <property type="protein sequence ID" value="TQR86587.1"/>
    <property type="molecule type" value="Genomic_DNA"/>
</dbReference>